<sequence>MARRWSDLSASQRRTIVVVGLVETALKTAMAVDLKRRPAEQVRGPKWVWATATLVNSAGVIPVAYFLFGRVRR</sequence>
<dbReference type="AlphaFoldDB" id="A0A327Z501"/>
<organism evidence="2 3">
    <name type="scientific">Actinoplanes lutulentus</name>
    <dbReference type="NCBI Taxonomy" id="1287878"/>
    <lineage>
        <taxon>Bacteria</taxon>
        <taxon>Bacillati</taxon>
        <taxon>Actinomycetota</taxon>
        <taxon>Actinomycetes</taxon>
        <taxon>Micromonosporales</taxon>
        <taxon>Micromonosporaceae</taxon>
        <taxon>Actinoplanes</taxon>
    </lineage>
</organism>
<feature type="transmembrane region" description="Helical" evidence="1">
    <location>
        <begin position="47"/>
        <end position="68"/>
    </location>
</feature>
<keyword evidence="3" id="KW-1185">Reference proteome</keyword>
<dbReference type="EMBL" id="QLMJ01000015">
    <property type="protein sequence ID" value="RAK31306.1"/>
    <property type="molecule type" value="Genomic_DNA"/>
</dbReference>
<dbReference type="RefSeq" id="WP_181558014.1">
    <property type="nucleotide sequence ID" value="NZ_JACHWI010000010.1"/>
</dbReference>
<evidence type="ECO:0008006" key="4">
    <source>
        <dbReference type="Google" id="ProtNLM"/>
    </source>
</evidence>
<gene>
    <name evidence="2" type="ORF">B0I29_115112</name>
</gene>
<evidence type="ECO:0000256" key="1">
    <source>
        <dbReference type="SAM" id="Phobius"/>
    </source>
</evidence>
<keyword evidence="1" id="KW-0472">Membrane</keyword>
<name>A0A327Z501_9ACTN</name>
<keyword evidence="1" id="KW-0812">Transmembrane</keyword>
<keyword evidence="1" id="KW-1133">Transmembrane helix</keyword>
<dbReference type="Proteomes" id="UP000249341">
    <property type="component" value="Unassembled WGS sequence"/>
</dbReference>
<protein>
    <recommendedName>
        <fullName evidence="4">DUF5652 domain-containing protein</fullName>
    </recommendedName>
</protein>
<proteinExistence type="predicted"/>
<evidence type="ECO:0000313" key="2">
    <source>
        <dbReference type="EMBL" id="RAK31306.1"/>
    </source>
</evidence>
<reference evidence="2 3" key="1">
    <citation type="submission" date="2018-06" db="EMBL/GenBank/DDBJ databases">
        <title>Genomic Encyclopedia of Type Strains, Phase III (KMG-III): the genomes of soil and plant-associated and newly described type strains.</title>
        <authorList>
            <person name="Whitman W."/>
        </authorList>
    </citation>
    <scope>NUCLEOTIDE SEQUENCE [LARGE SCALE GENOMIC DNA]</scope>
    <source>
        <strain evidence="2 3">CGMCC 4.7090</strain>
    </source>
</reference>
<accession>A0A327Z501</accession>
<comment type="caution">
    <text evidence="2">The sequence shown here is derived from an EMBL/GenBank/DDBJ whole genome shotgun (WGS) entry which is preliminary data.</text>
</comment>
<evidence type="ECO:0000313" key="3">
    <source>
        <dbReference type="Proteomes" id="UP000249341"/>
    </source>
</evidence>